<accession>A0ABD0KUB3</accession>
<dbReference type="InterPro" id="IPR018499">
    <property type="entry name" value="Tetraspanin/Peripherin"/>
</dbReference>
<protein>
    <recommendedName>
        <fullName evidence="6">Tetraspanin</fullName>
    </recommendedName>
</protein>
<evidence type="ECO:0000256" key="5">
    <source>
        <dbReference type="ARBA" id="ARBA00023136"/>
    </source>
</evidence>
<dbReference type="Pfam" id="PF00335">
    <property type="entry name" value="Tetraspanin"/>
    <property type="match status" value="1"/>
</dbReference>
<evidence type="ECO:0000256" key="1">
    <source>
        <dbReference type="ARBA" id="ARBA00004141"/>
    </source>
</evidence>
<keyword evidence="5 6" id="KW-0472">Membrane</keyword>
<gene>
    <name evidence="7" type="ORF">BaRGS_00018356</name>
</gene>
<organism evidence="7 8">
    <name type="scientific">Batillaria attramentaria</name>
    <dbReference type="NCBI Taxonomy" id="370345"/>
    <lineage>
        <taxon>Eukaryota</taxon>
        <taxon>Metazoa</taxon>
        <taxon>Spiralia</taxon>
        <taxon>Lophotrochozoa</taxon>
        <taxon>Mollusca</taxon>
        <taxon>Gastropoda</taxon>
        <taxon>Caenogastropoda</taxon>
        <taxon>Sorbeoconcha</taxon>
        <taxon>Cerithioidea</taxon>
        <taxon>Batillariidae</taxon>
        <taxon>Batillaria</taxon>
    </lineage>
</organism>
<dbReference type="PIRSF" id="PIRSF002419">
    <property type="entry name" value="Tetraspanin"/>
    <property type="match status" value="1"/>
</dbReference>
<sequence>MAVEGCYKCMKYVLMIFNIIVLLIGAVVLGLGIYIIVADYGVNKISVILGGDDLYESGVILLIVGGAVTIIISFCGCCGAWKENRILLGIYFVVMLLLTIFYVAIVVIGFIFRDNITGHLRREAETSLVNKYGESKSKAVTERWNAIQQELECCGLTGDKNSNTSWAIYKFRTLWFKDRDYNENPGTQYVPESCCKKDNTDMCVGRTNSTGRPPAQGPPVDNLLPNEGLYTDGCYDKLEDFLDENAAIIGGIAIAALIIMLMGVLFSVCLCTQIGKQGYVV</sequence>
<evidence type="ECO:0000256" key="6">
    <source>
        <dbReference type="RuleBase" id="RU361218"/>
    </source>
</evidence>
<keyword evidence="4 6" id="KW-1133">Transmembrane helix</keyword>
<dbReference type="PANTHER" id="PTHR19282:SF527">
    <property type="entry name" value="TETRASPANIN"/>
    <property type="match status" value="1"/>
</dbReference>
<feature type="transmembrane region" description="Helical" evidence="6">
    <location>
        <begin position="246"/>
        <end position="271"/>
    </location>
</feature>
<comment type="similarity">
    <text evidence="2 6">Belongs to the tetraspanin (TM4SF) family.</text>
</comment>
<dbReference type="PRINTS" id="PR00259">
    <property type="entry name" value="TMFOUR"/>
</dbReference>
<keyword evidence="8" id="KW-1185">Reference proteome</keyword>
<feature type="transmembrane region" description="Helical" evidence="6">
    <location>
        <begin position="12"/>
        <end position="37"/>
    </location>
</feature>
<evidence type="ECO:0000313" key="8">
    <source>
        <dbReference type="Proteomes" id="UP001519460"/>
    </source>
</evidence>
<dbReference type="SUPFAM" id="SSF48652">
    <property type="entry name" value="Tetraspanin"/>
    <property type="match status" value="1"/>
</dbReference>
<reference evidence="7 8" key="1">
    <citation type="journal article" date="2023" name="Sci. Data">
        <title>Genome assembly of the Korean intertidal mud-creeper Batillaria attramentaria.</title>
        <authorList>
            <person name="Patra A.K."/>
            <person name="Ho P.T."/>
            <person name="Jun S."/>
            <person name="Lee S.J."/>
            <person name="Kim Y."/>
            <person name="Won Y.J."/>
        </authorList>
    </citation>
    <scope>NUCLEOTIDE SEQUENCE [LARGE SCALE GENOMIC DNA]</scope>
    <source>
        <strain evidence="7">Wonlab-2016</strain>
    </source>
</reference>
<name>A0ABD0KUB3_9CAEN</name>
<evidence type="ECO:0000256" key="2">
    <source>
        <dbReference type="ARBA" id="ARBA00006840"/>
    </source>
</evidence>
<comment type="caution">
    <text evidence="7">The sequence shown here is derived from an EMBL/GenBank/DDBJ whole genome shotgun (WGS) entry which is preliminary data.</text>
</comment>
<feature type="transmembrane region" description="Helical" evidence="6">
    <location>
        <begin position="57"/>
        <end position="81"/>
    </location>
</feature>
<dbReference type="Gene3D" id="1.10.1450.10">
    <property type="entry name" value="Tetraspanin"/>
    <property type="match status" value="1"/>
</dbReference>
<evidence type="ECO:0000313" key="7">
    <source>
        <dbReference type="EMBL" id="KAK7490377.1"/>
    </source>
</evidence>
<dbReference type="PANTHER" id="PTHR19282">
    <property type="entry name" value="TETRASPANIN"/>
    <property type="match status" value="1"/>
</dbReference>
<evidence type="ECO:0000256" key="4">
    <source>
        <dbReference type="ARBA" id="ARBA00022989"/>
    </source>
</evidence>
<proteinExistence type="inferred from homology"/>
<keyword evidence="3 6" id="KW-0812">Transmembrane</keyword>
<feature type="transmembrane region" description="Helical" evidence="6">
    <location>
        <begin position="88"/>
        <end position="112"/>
    </location>
</feature>
<evidence type="ECO:0000256" key="3">
    <source>
        <dbReference type="ARBA" id="ARBA00022692"/>
    </source>
</evidence>
<dbReference type="AlphaFoldDB" id="A0ABD0KUB3"/>
<dbReference type="GO" id="GO:0016020">
    <property type="term" value="C:membrane"/>
    <property type="evidence" value="ECO:0007669"/>
    <property type="project" value="UniProtKB-SubCell"/>
</dbReference>
<dbReference type="EMBL" id="JACVVK020000127">
    <property type="protein sequence ID" value="KAK7490377.1"/>
    <property type="molecule type" value="Genomic_DNA"/>
</dbReference>
<dbReference type="Proteomes" id="UP001519460">
    <property type="component" value="Unassembled WGS sequence"/>
</dbReference>
<comment type="subcellular location">
    <subcellularLocation>
        <location evidence="1 6">Membrane</location>
        <topology evidence="1 6">Multi-pass membrane protein</topology>
    </subcellularLocation>
</comment>
<dbReference type="InterPro" id="IPR008952">
    <property type="entry name" value="Tetraspanin_EC2_sf"/>
</dbReference>
<dbReference type="InterPro" id="IPR000301">
    <property type="entry name" value="Tetraspanin_animals"/>
</dbReference>